<dbReference type="InterPro" id="IPR007436">
    <property type="entry name" value="DUF485"/>
</dbReference>
<sequence length="78" mass="9014">MFPVTLLVLAWYFTYVALGAYAEDFMSRQVYGYVNMGIVLGLLQFVTTAIVTVLYGRYVRRRIDPLVDQLREQEGADR</sequence>
<dbReference type="Pfam" id="PF04341">
    <property type="entry name" value="DUF485"/>
    <property type="match status" value="1"/>
</dbReference>
<proteinExistence type="predicted"/>
<feature type="transmembrane region" description="Helical" evidence="1">
    <location>
        <begin position="32"/>
        <end position="55"/>
    </location>
</feature>
<keyword evidence="3" id="KW-1185">Reference proteome</keyword>
<keyword evidence="1" id="KW-1133">Transmembrane helix</keyword>
<comment type="caution">
    <text evidence="2">The sequence shown here is derived from an EMBL/GenBank/DDBJ whole genome shotgun (WGS) entry which is preliminary data.</text>
</comment>
<evidence type="ECO:0008006" key="4">
    <source>
        <dbReference type="Google" id="ProtNLM"/>
    </source>
</evidence>
<gene>
    <name evidence="2" type="ORF">GCM10020366_47030</name>
</gene>
<dbReference type="PANTHER" id="PTHR38441:SF1">
    <property type="entry name" value="MEMBRANE PROTEIN"/>
    <property type="match status" value="1"/>
</dbReference>
<dbReference type="PANTHER" id="PTHR38441">
    <property type="entry name" value="INTEGRAL MEMBRANE PROTEIN-RELATED"/>
    <property type="match status" value="1"/>
</dbReference>
<evidence type="ECO:0000313" key="3">
    <source>
        <dbReference type="Proteomes" id="UP001500483"/>
    </source>
</evidence>
<dbReference type="Proteomes" id="UP001500483">
    <property type="component" value="Unassembled WGS sequence"/>
</dbReference>
<dbReference type="EMBL" id="BAAAYK010000038">
    <property type="protein sequence ID" value="GAA3361768.1"/>
    <property type="molecule type" value="Genomic_DNA"/>
</dbReference>
<keyword evidence="1" id="KW-0472">Membrane</keyword>
<evidence type="ECO:0000256" key="1">
    <source>
        <dbReference type="SAM" id="Phobius"/>
    </source>
</evidence>
<organism evidence="2 3">
    <name type="scientific">Saccharopolyspora gregorii</name>
    <dbReference type="NCBI Taxonomy" id="33914"/>
    <lineage>
        <taxon>Bacteria</taxon>
        <taxon>Bacillati</taxon>
        <taxon>Actinomycetota</taxon>
        <taxon>Actinomycetes</taxon>
        <taxon>Pseudonocardiales</taxon>
        <taxon>Pseudonocardiaceae</taxon>
        <taxon>Saccharopolyspora</taxon>
    </lineage>
</organism>
<accession>A0ABP6RW51</accession>
<name>A0ABP6RW51_9PSEU</name>
<evidence type="ECO:0000313" key="2">
    <source>
        <dbReference type="EMBL" id="GAA3361768.1"/>
    </source>
</evidence>
<keyword evidence="1" id="KW-0812">Transmembrane</keyword>
<protein>
    <recommendedName>
        <fullName evidence="4">DUF485 domain-containing protein</fullName>
    </recommendedName>
</protein>
<reference evidence="3" key="1">
    <citation type="journal article" date="2019" name="Int. J. Syst. Evol. Microbiol.">
        <title>The Global Catalogue of Microorganisms (GCM) 10K type strain sequencing project: providing services to taxonomists for standard genome sequencing and annotation.</title>
        <authorList>
            <consortium name="The Broad Institute Genomics Platform"/>
            <consortium name="The Broad Institute Genome Sequencing Center for Infectious Disease"/>
            <person name="Wu L."/>
            <person name="Ma J."/>
        </authorList>
    </citation>
    <scope>NUCLEOTIDE SEQUENCE [LARGE SCALE GENOMIC DNA]</scope>
    <source>
        <strain evidence="3">JCM 9687</strain>
    </source>
</reference>